<dbReference type="OrthoDB" id="9814483at2"/>
<reference evidence="3 4" key="1">
    <citation type="submission" date="2014-08" db="EMBL/GenBank/DDBJ databases">
        <authorList>
            <person name="Wibberg D."/>
        </authorList>
    </citation>
    <scope>NUCLEOTIDE SEQUENCE [LARGE SCALE GENOMIC DNA]</scope>
    <source>
        <strain evidence="4">ING2-E5B</strain>
    </source>
</reference>
<name>A0A098C252_9BACT</name>
<dbReference type="PATRIC" id="fig|1562970.3.peg.2220"/>
<feature type="domain" description="VTT" evidence="2">
    <location>
        <begin position="31"/>
        <end position="141"/>
    </location>
</feature>
<sequence length="150" mass="16449">MLENLAEYGYWGLLLASFLAATILPFSSEVVFSALIAAGLDMWTLIIYATIGNAAGGSTCYYLGRLGKVEWLERWFKIKPESIDKAVGRLQGKGALMGFFGFLPAVGDLVLVALGFMRANTTMVMISMTIGKLLRYILIGYGTGEIIKWF</sequence>
<evidence type="ECO:0000256" key="1">
    <source>
        <dbReference type="SAM" id="Phobius"/>
    </source>
</evidence>
<protein>
    <recommendedName>
        <fullName evidence="2">VTT domain-containing protein</fullName>
    </recommendedName>
</protein>
<feature type="transmembrane region" description="Helical" evidence="1">
    <location>
        <begin position="95"/>
        <end position="117"/>
    </location>
</feature>
<dbReference type="PANTHER" id="PTHR42709:SF4">
    <property type="entry name" value="INNER MEMBRANE PROTEIN YQAA"/>
    <property type="match status" value="1"/>
</dbReference>
<proteinExistence type="predicted"/>
<dbReference type="PANTHER" id="PTHR42709">
    <property type="entry name" value="ALKALINE PHOSPHATASE LIKE PROTEIN"/>
    <property type="match status" value="1"/>
</dbReference>
<accession>A0A098C252</accession>
<feature type="transmembrane region" description="Helical" evidence="1">
    <location>
        <begin position="42"/>
        <end position="64"/>
    </location>
</feature>
<dbReference type="EMBL" id="LN515532">
    <property type="protein sequence ID" value="CEA16974.1"/>
    <property type="molecule type" value="Genomic_DNA"/>
</dbReference>
<dbReference type="HOGENOM" id="CLU_125997_2_0_10"/>
<keyword evidence="4" id="KW-1185">Reference proteome</keyword>
<organism evidence="3 4">
    <name type="scientific">Fermentimonas caenicola</name>
    <dbReference type="NCBI Taxonomy" id="1562970"/>
    <lineage>
        <taxon>Bacteria</taxon>
        <taxon>Pseudomonadati</taxon>
        <taxon>Bacteroidota</taxon>
        <taxon>Bacteroidia</taxon>
        <taxon>Bacteroidales</taxon>
        <taxon>Dysgonomonadaceae</taxon>
        <taxon>Fermentimonas</taxon>
    </lineage>
</organism>
<dbReference type="KEGG" id="pbt:ING2E5B_2246"/>
<feature type="transmembrane region" description="Helical" evidence="1">
    <location>
        <begin position="12"/>
        <end position="36"/>
    </location>
</feature>
<dbReference type="STRING" id="1562970.ING2E5B_2246"/>
<dbReference type="InterPro" id="IPR051311">
    <property type="entry name" value="DedA_domain"/>
</dbReference>
<keyword evidence="1" id="KW-0472">Membrane</keyword>
<gene>
    <name evidence="3" type="ORF">ING2E5B_2246</name>
</gene>
<evidence type="ECO:0000259" key="2">
    <source>
        <dbReference type="Pfam" id="PF09335"/>
    </source>
</evidence>
<evidence type="ECO:0000313" key="4">
    <source>
        <dbReference type="Proteomes" id="UP000032417"/>
    </source>
</evidence>
<dbReference type="AlphaFoldDB" id="A0A098C252"/>
<dbReference type="Proteomes" id="UP000032417">
    <property type="component" value="Chromosome 1"/>
</dbReference>
<keyword evidence="1" id="KW-1133">Transmembrane helix</keyword>
<dbReference type="InterPro" id="IPR032816">
    <property type="entry name" value="VTT_dom"/>
</dbReference>
<keyword evidence="1" id="KW-0812">Transmembrane</keyword>
<evidence type="ECO:0000313" key="3">
    <source>
        <dbReference type="EMBL" id="CEA16974.1"/>
    </source>
</evidence>
<dbReference type="Pfam" id="PF09335">
    <property type="entry name" value="VTT_dom"/>
    <property type="match status" value="1"/>
</dbReference>